<feature type="region of interest" description="Disordered" evidence="1">
    <location>
        <begin position="120"/>
        <end position="156"/>
    </location>
</feature>
<sequence length="156" mass="17376">MKENVNPNSLQEDSYKKNPNAKPILVNLIRSLANLSVQSVNVVQEREKAEVTSKNVSPTKCNLLLKSTSQVPEHLAAIEGAQNEFVFGSSKDVSSAKELRKTRPISAIRRDVLKPLMLKRERAPPHNRHPVTHDYADVELSGYGESPDGSQHKKDL</sequence>
<proteinExistence type="predicted"/>
<name>A0ABU6UP97_9FABA</name>
<keyword evidence="3" id="KW-1185">Reference proteome</keyword>
<organism evidence="2 3">
    <name type="scientific">Stylosanthes scabra</name>
    <dbReference type="NCBI Taxonomy" id="79078"/>
    <lineage>
        <taxon>Eukaryota</taxon>
        <taxon>Viridiplantae</taxon>
        <taxon>Streptophyta</taxon>
        <taxon>Embryophyta</taxon>
        <taxon>Tracheophyta</taxon>
        <taxon>Spermatophyta</taxon>
        <taxon>Magnoliopsida</taxon>
        <taxon>eudicotyledons</taxon>
        <taxon>Gunneridae</taxon>
        <taxon>Pentapetalae</taxon>
        <taxon>rosids</taxon>
        <taxon>fabids</taxon>
        <taxon>Fabales</taxon>
        <taxon>Fabaceae</taxon>
        <taxon>Papilionoideae</taxon>
        <taxon>50 kb inversion clade</taxon>
        <taxon>dalbergioids sensu lato</taxon>
        <taxon>Dalbergieae</taxon>
        <taxon>Pterocarpus clade</taxon>
        <taxon>Stylosanthes</taxon>
    </lineage>
</organism>
<reference evidence="2 3" key="1">
    <citation type="journal article" date="2023" name="Plants (Basel)">
        <title>Bridging the Gap: Combining Genomics and Transcriptomics Approaches to Understand Stylosanthes scabra, an Orphan Legume from the Brazilian Caatinga.</title>
        <authorList>
            <person name="Ferreira-Neto J.R.C."/>
            <person name="da Silva M.D."/>
            <person name="Binneck E."/>
            <person name="de Melo N.F."/>
            <person name="da Silva R.H."/>
            <person name="de Melo A.L.T.M."/>
            <person name="Pandolfi V."/>
            <person name="Bustamante F.O."/>
            <person name="Brasileiro-Vidal A.C."/>
            <person name="Benko-Iseppon A.M."/>
        </authorList>
    </citation>
    <scope>NUCLEOTIDE SEQUENCE [LARGE SCALE GENOMIC DNA]</scope>
    <source>
        <tissue evidence="2">Leaves</tissue>
    </source>
</reference>
<dbReference type="Proteomes" id="UP001341840">
    <property type="component" value="Unassembled WGS sequence"/>
</dbReference>
<comment type="caution">
    <text evidence="2">The sequence shown here is derived from an EMBL/GenBank/DDBJ whole genome shotgun (WGS) entry which is preliminary data.</text>
</comment>
<evidence type="ECO:0000313" key="2">
    <source>
        <dbReference type="EMBL" id="MED6162355.1"/>
    </source>
</evidence>
<evidence type="ECO:0000313" key="3">
    <source>
        <dbReference type="Proteomes" id="UP001341840"/>
    </source>
</evidence>
<dbReference type="EMBL" id="JASCZI010121600">
    <property type="protein sequence ID" value="MED6162355.1"/>
    <property type="molecule type" value="Genomic_DNA"/>
</dbReference>
<gene>
    <name evidence="2" type="ORF">PIB30_069713</name>
</gene>
<evidence type="ECO:0000256" key="1">
    <source>
        <dbReference type="SAM" id="MobiDB-lite"/>
    </source>
</evidence>
<protein>
    <submittedName>
        <fullName evidence="2">Uncharacterized protein</fullName>
    </submittedName>
</protein>
<accession>A0ABU6UP97</accession>